<dbReference type="Gene3D" id="3.40.50.300">
    <property type="entry name" value="P-loop containing nucleotide triphosphate hydrolases"/>
    <property type="match status" value="1"/>
</dbReference>
<dbReference type="GO" id="GO:0000723">
    <property type="term" value="P:telomere maintenance"/>
    <property type="evidence" value="ECO:0007669"/>
    <property type="project" value="InterPro"/>
</dbReference>
<feature type="domain" description="DNA helicase Pif1-like DEAD-box helicase" evidence="3">
    <location>
        <begin position="55"/>
        <end position="170"/>
    </location>
</feature>
<reference evidence="4" key="1">
    <citation type="submission" date="2021-06" db="EMBL/GenBank/DDBJ databases">
        <authorList>
            <person name="Kallberg Y."/>
            <person name="Tangrot J."/>
            <person name="Rosling A."/>
        </authorList>
    </citation>
    <scope>NUCLEOTIDE SEQUENCE</scope>
    <source>
        <strain evidence="4">IA702</strain>
    </source>
</reference>
<comment type="catalytic activity">
    <reaction evidence="1">
        <text>ATP + H2O = ADP + phosphate + H(+)</text>
        <dbReference type="Rhea" id="RHEA:13065"/>
        <dbReference type="ChEBI" id="CHEBI:15377"/>
        <dbReference type="ChEBI" id="CHEBI:15378"/>
        <dbReference type="ChEBI" id="CHEBI:30616"/>
        <dbReference type="ChEBI" id="CHEBI:43474"/>
        <dbReference type="ChEBI" id="CHEBI:456216"/>
        <dbReference type="EC" id="5.6.2.3"/>
    </reaction>
</comment>
<name>A0A9N8WMG6_9GLOM</name>
<accession>A0A9N8WMG6</accession>
<evidence type="ECO:0000256" key="2">
    <source>
        <dbReference type="SAM" id="MobiDB-lite"/>
    </source>
</evidence>
<dbReference type="GO" id="GO:0006310">
    <property type="term" value="P:DNA recombination"/>
    <property type="evidence" value="ECO:0007669"/>
    <property type="project" value="UniProtKB-KW"/>
</dbReference>
<dbReference type="AlphaFoldDB" id="A0A9N8WMG6"/>
<keyword evidence="1" id="KW-0227">DNA damage</keyword>
<comment type="caution">
    <text evidence="4">The sequence shown here is derived from an EMBL/GenBank/DDBJ whole genome shotgun (WGS) entry which is preliminary data.</text>
</comment>
<dbReference type="PANTHER" id="PTHR47642">
    <property type="entry name" value="ATP-DEPENDENT DNA HELICASE"/>
    <property type="match status" value="1"/>
</dbReference>
<evidence type="ECO:0000259" key="3">
    <source>
        <dbReference type="Pfam" id="PF05970"/>
    </source>
</evidence>
<evidence type="ECO:0000313" key="5">
    <source>
        <dbReference type="Proteomes" id="UP000789572"/>
    </source>
</evidence>
<keyword evidence="1" id="KW-0234">DNA repair</keyword>
<dbReference type="InterPro" id="IPR027417">
    <property type="entry name" value="P-loop_NTPase"/>
</dbReference>
<protein>
    <recommendedName>
        <fullName evidence="1">ATP-dependent DNA helicase</fullName>
        <ecNumber evidence="1">5.6.2.3</ecNumber>
    </recommendedName>
</protein>
<keyword evidence="1" id="KW-0547">Nucleotide-binding</keyword>
<feature type="region of interest" description="Disordered" evidence="2">
    <location>
        <begin position="245"/>
        <end position="308"/>
    </location>
</feature>
<dbReference type="OrthoDB" id="5578775at2759"/>
<dbReference type="Proteomes" id="UP000789572">
    <property type="component" value="Unassembled WGS sequence"/>
</dbReference>
<dbReference type="Pfam" id="PF05970">
    <property type="entry name" value="PIF1"/>
    <property type="match status" value="1"/>
</dbReference>
<keyword evidence="1" id="KW-0233">DNA recombination</keyword>
<dbReference type="PANTHER" id="PTHR47642:SF7">
    <property type="entry name" value="ATP-DEPENDENT DNA HELICASE PIF1"/>
    <property type="match status" value="1"/>
</dbReference>
<keyword evidence="1" id="KW-0067">ATP-binding</keyword>
<dbReference type="EMBL" id="CAJVPJ010000183">
    <property type="protein sequence ID" value="CAG8491664.1"/>
    <property type="molecule type" value="Genomic_DNA"/>
</dbReference>
<proteinExistence type="inferred from homology"/>
<comment type="similarity">
    <text evidence="1">Belongs to the helicase family.</text>
</comment>
<feature type="compositionally biased region" description="Polar residues" evidence="2">
    <location>
        <begin position="248"/>
        <end position="263"/>
    </location>
</feature>
<keyword evidence="1" id="KW-0347">Helicase</keyword>
<evidence type="ECO:0000256" key="1">
    <source>
        <dbReference type="RuleBase" id="RU363044"/>
    </source>
</evidence>
<evidence type="ECO:0000313" key="4">
    <source>
        <dbReference type="EMBL" id="CAG8491664.1"/>
    </source>
</evidence>
<keyword evidence="1" id="KW-0378">Hydrolase</keyword>
<dbReference type="InterPro" id="IPR010285">
    <property type="entry name" value="DNA_helicase_pif1-like_DEAD"/>
</dbReference>
<dbReference type="GO" id="GO:0006281">
    <property type="term" value="P:DNA repair"/>
    <property type="evidence" value="ECO:0007669"/>
    <property type="project" value="UniProtKB-KW"/>
</dbReference>
<sequence>MHFEHQFAAIIDSHLQSVQQSMQRLPNVNIIRLQLSALKKLPHITPHTSIADLPNDQYKAITVLTNMMGSHRNQWPYFFLTGSAGTGKSFIIHLFRNHLHSRRIKYLVLAPTGVAAQNVDGQTIHSALKISSSNTNYQSSYKTLLFTDVSLQNKMRNIKTLIIDEVSMEVRLGRISDNSWHMLQAKNLQHVNTESDINSFNTTFIVGYKESAERINISFCNLLEITCENDILISTAVDKVNDEEWDNEYSQPKSVDSISTPDNSGEEQADSKDKSMPTAPKRALRSNDKPKLPNLASDILNLPSYKEP</sequence>
<dbReference type="InterPro" id="IPR051055">
    <property type="entry name" value="PIF1_helicase"/>
</dbReference>
<dbReference type="GO" id="GO:0005524">
    <property type="term" value="F:ATP binding"/>
    <property type="evidence" value="ECO:0007669"/>
    <property type="project" value="UniProtKB-KW"/>
</dbReference>
<dbReference type="GO" id="GO:0043139">
    <property type="term" value="F:5'-3' DNA helicase activity"/>
    <property type="evidence" value="ECO:0007669"/>
    <property type="project" value="UniProtKB-EC"/>
</dbReference>
<dbReference type="GO" id="GO:0016787">
    <property type="term" value="F:hydrolase activity"/>
    <property type="evidence" value="ECO:0007669"/>
    <property type="project" value="UniProtKB-KW"/>
</dbReference>
<comment type="cofactor">
    <cofactor evidence="1">
        <name>Mg(2+)</name>
        <dbReference type="ChEBI" id="CHEBI:18420"/>
    </cofactor>
</comment>
<dbReference type="EC" id="5.6.2.3" evidence="1"/>
<gene>
    <name evidence="4" type="ORF">POCULU_LOCUS2107</name>
</gene>
<keyword evidence="5" id="KW-1185">Reference proteome</keyword>
<dbReference type="SUPFAM" id="SSF52540">
    <property type="entry name" value="P-loop containing nucleoside triphosphate hydrolases"/>
    <property type="match status" value="1"/>
</dbReference>
<organism evidence="4 5">
    <name type="scientific">Paraglomus occultum</name>
    <dbReference type="NCBI Taxonomy" id="144539"/>
    <lineage>
        <taxon>Eukaryota</taxon>
        <taxon>Fungi</taxon>
        <taxon>Fungi incertae sedis</taxon>
        <taxon>Mucoromycota</taxon>
        <taxon>Glomeromycotina</taxon>
        <taxon>Glomeromycetes</taxon>
        <taxon>Paraglomerales</taxon>
        <taxon>Paraglomeraceae</taxon>
        <taxon>Paraglomus</taxon>
    </lineage>
</organism>